<dbReference type="AlphaFoldDB" id="A0AAW8VRN8"/>
<dbReference type="RefSeq" id="WP_262894435.1">
    <property type="nucleotide sequence ID" value="NZ_JADMQL010000018.1"/>
</dbReference>
<accession>A0AAW8VRN8</accession>
<evidence type="ECO:0000313" key="2">
    <source>
        <dbReference type="Proteomes" id="UP001266995"/>
    </source>
</evidence>
<name>A0AAW8VRN8_9BACE</name>
<dbReference type="EMBL" id="JAVSNH010000002">
    <property type="protein sequence ID" value="MDT4514656.1"/>
    <property type="molecule type" value="Genomic_DNA"/>
</dbReference>
<organism evidence="1 2">
    <name type="scientific">Bacteroides cellulosilyticus</name>
    <dbReference type="NCBI Taxonomy" id="246787"/>
    <lineage>
        <taxon>Bacteria</taxon>
        <taxon>Pseudomonadati</taxon>
        <taxon>Bacteroidota</taxon>
        <taxon>Bacteroidia</taxon>
        <taxon>Bacteroidales</taxon>
        <taxon>Bacteroidaceae</taxon>
        <taxon>Bacteroides</taxon>
    </lineage>
</organism>
<dbReference type="Proteomes" id="UP001266995">
    <property type="component" value="Unassembled WGS sequence"/>
</dbReference>
<sequence length="27" mass="3154">MPRWKLGMHKGKPVNVSYVVPVNFKLQ</sequence>
<proteinExistence type="predicted"/>
<dbReference type="Gene3D" id="3.30.1150.10">
    <property type="match status" value="1"/>
</dbReference>
<gene>
    <name evidence="1" type="ORF">RO785_27185</name>
</gene>
<evidence type="ECO:0000313" key="1">
    <source>
        <dbReference type="EMBL" id="MDT4514656.1"/>
    </source>
</evidence>
<protein>
    <submittedName>
        <fullName evidence="1">Energy transducer TonB</fullName>
    </submittedName>
</protein>
<reference evidence="1" key="1">
    <citation type="submission" date="2023-08" db="EMBL/GenBank/DDBJ databases">
        <title>Reintroducing virulent viruses to syntetic microbiomes.</title>
        <authorList>
            <person name="Wilde J."/>
            <person name="Boyes R."/>
            <person name="Robinson A.V."/>
            <person name="Daisley B.A."/>
            <person name="Allen-Vercoe E."/>
        </authorList>
    </citation>
    <scope>NUCLEOTIDE SEQUENCE</scope>
    <source>
        <strain evidence="1">225I_12FAA</strain>
    </source>
</reference>
<comment type="caution">
    <text evidence="1">The sequence shown here is derived from an EMBL/GenBank/DDBJ whole genome shotgun (WGS) entry which is preliminary data.</text>
</comment>